<evidence type="ECO:0000313" key="3">
    <source>
        <dbReference type="Proteomes" id="UP000703269"/>
    </source>
</evidence>
<keyword evidence="3" id="KW-1185">Reference proteome</keyword>
<gene>
    <name evidence="2" type="ORF">PsYK624_055490</name>
</gene>
<feature type="compositionally biased region" description="Acidic residues" evidence="1">
    <location>
        <begin position="40"/>
        <end position="49"/>
    </location>
</feature>
<proteinExistence type="predicted"/>
<comment type="caution">
    <text evidence="2">The sequence shown here is derived from an EMBL/GenBank/DDBJ whole genome shotgun (WGS) entry which is preliminary data.</text>
</comment>
<organism evidence="2 3">
    <name type="scientific">Phanerochaete sordida</name>
    <dbReference type="NCBI Taxonomy" id="48140"/>
    <lineage>
        <taxon>Eukaryota</taxon>
        <taxon>Fungi</taxon>
        <taxon>Dikarya</taxon>
        <taxon>Basidiomycota</taxon>
        <taxon>Agaricomycotina</taxon>
        <taxon>Agaricomycetes</taxon>
        <taxon>Polyporales</taxon>
        <taxon>Phanerochaetaceae</taxon>
        <taxon>Phanerochaete</taxon>
    </lineage>
</organism>
<feature type="compositionally biased region" description="Polar residues" evidence="1">
    <location>
        <begin position="1"/>
        <end position="16"/>
    </location>
</feature>
<name>A0A9P3G599_9APHY</name>
<reference evidence="2 3" key="1">
    <citation type="submission" date="2021-08" db="EMBL/GenBank/DDBJ databases">
        <title>Draft Genome Sequence of Phanerochaete sordida strain YK-624.</title>
        <authorList>
            <person name="Mori T."/>
            <person name="Dohra H."/>
            <person name="Suzuki T."/>
            <person name="Kawagishi H."/>
            <person name="Hirai H."/>
        </authorList>
    </citation>
    <scope>NUCLEOTIDE SEQUENCE [LARGE SCALE GENOMIC DNA]</scope>
    <source>
        <strain evidence="2 3">YK-624</strain>
    </source>
</reference>
<sequence>MSQTTDSQASTTPSTDARSHSAPAAGTVGGQSGHPAAADDATEDDESFDPVEAMIEAGLEPRGQSGKPTASKPSNVKRPGRPV</sequence>
<evidence type="ECO:0000313" key="2">
    <source>
        <dbReference type="EMBL" id="GJE89448.1"/>
    </source>
</evidence>
<evidence type="ECO:0000256" key="1">
    <source>
        <dbReference type="SAM" id="MobiDB-lite"/>
    </source>
</evidence>
<dbReference type="EMBL" id="BPQB01000013">
    <property type="protein sequence ID" value="GJE89448.1"/>
    <property type="molecule type" value="Genomic_DNA"/>
</dbReference>
<protein>
    <submittedName>
        <fullName evidence="2">Uncharacterized protein</fullName>
    </submittedName>
</protein>
<feature type="region of interest" description="Disordered" evidence="1">
    <location>
        <begin position="1"/>
        <end position="83"/>
    </location>
</feature>
<accession>A0A9P3G599</accession>
<dbReference type="AlphaFoldDB" id="A0A9P3G599"/>
<dbReference type="Proteomes" id="UP000703269">
    <property type="component" value="Unassembled WGS sequence"/>
</dbReference>